<comment type="caution">
    <text evidence="10">The sequence shown here is derived from an EMBL/GenBank/DDBJ whole genome shotgun (WGS) entry which is preliminary data.</text>
</comment>
<evidence type="ECO:0000259" key="8">
    <source>
        <dbReference type="Pfam" id="PF02770"/>
    </source>
</evidence>
<dbReference type="SUPFAM" id="SSF56645">
    <property type="entry name" value="Acyl-CoA dehydrogenase NM domain-like"/>
    <property type="match status" value="1"/>
</dbReference>
<evidence type="ECO:0000256" key="1">
    <source>
        <dbReference type="ARBA" id="ARBA00001974"/>
    </source>
</evidence>
<dbReference type="Pfam" id="PF02771">
    <property type="entry name" value="Acyl-CoA_dh_N"/>
    <property type="match status" value="1"/>
</dbReference>
<dbReference type="RefSeq" id="WP_234807243.1">
    <property type="nucleotide sequence ID" value="NZ_BLKV01000002.1"/>
</dbReference>
<evidence type="ECO:0000256" key="5">
    <source>
        <dbReference type="ARBA" id="ARBA00023002"/>
    </source>
</evidence>
<dbReference type="GO" id="GO:0050660">
    <property type="term" value="F:flavin adenine dinucleotide binding"/>
    <property type="evidence" value="ECO:0007669"/>
    <property type="project" value="InterPro"/>
</dbReference>
<dbReference type="InterPro" id="IPR009100">
    <property type="entry name" value="AcylCoA_DH/oxidase_NM_dom_sf"/>
</dbReference>
<evidence type="ECO:0000313" key="10">
    <source>
        <dbReference type="EMBL" id="GFG71993.1"/>
    </source>
</evidence>
<dbReference type="InterPro" id="IPR037069">
    <property type="entry name" value="AcylCoA_DH/ox_N_sf"/>
</dbReference>
<evidence type="ECO:0000313" key="11">
    <source>
        <dbReference type="Proteomes" id="UP000465263"/>
    </source>
</evidence>
<dbReference type="InterPro" id="IPR006091">
    <property type="entry name" value="Acyl-CoA_Oxase/DH_mid-dom"/>
</dbReference>
<proteinExistence type="inferred from homology"/>
<name>A0A7I9XPU1_9MYCO</name>
<keyword evidence="5 6" id="KW-0560">Oxidoreductase</keyword>
<dbReference type="FunFam" id="2.40.110.10:FF:000011">
    <property type="entry name" value="Acyl-CoA dehydrogenase FadE34"/>
    <property type="match status" value="1"/>
</dbReference>
<dbReference type="PANTHER" id="PTHR43292">
    <property type="entry name" value="ACYL-COA DEHYDROGENASE"/>
    <property type="match status" value="1"/>
</dbReference>
<feature type="domain" description="Acyl-CoA dehydrogenase/oxidase N-terminal" evidence="9">
    <location>
        <begin position="14"/>
        <end position="109"/>
    </location>
</feature>
<comment type="similarity">
    <text evidence="2 6">Belongs to the acyl-CoA dehydrogenase family.</text>
</comment>
<dbReference type="Gene3D" id="1.10.540.10">
    <property type="entry name" value="Acyl-CoA dehydrogenase/oxidase, N-terminal domain"/>
    <property type="match status" value="1"/>
</dbReference>
<evidence type="ECO:0000259" key="9">
    <source>
        <dbReference type="Pfam" id="PF02771"/>
    </source>
</evidence>
<evidence type="ECO:0000259" key="7">
    <source>
        <dbReference type="Pfam" id="PF00441"/>
    </source>
</evidence>
<keyword evidence="11" id="KW-1185">Reference proteome</keyword>
<dbReference type="InterPro" id="IPR013786">
    <property type="entry name" value="AcylCoA_DH/ox_N"/>
</dbReference>
<organism evidence="10 11">
    <name type="scientific">Mycolicibacter senuensis</name>
    <dbReference type="NCBI Taxonomy" id="386913"/>
    <lineage>
        <taxon>Bacteria</taxon>
        <taxon>Bacillati</taxon>
        <taxon>Actinomycetota</taxon>
        <taxon>Actinomycetes</taxon>
        <taxon>Mycobacteriales</taxon>
        <taxon>Mycobacteriaceae</taxon>
        <taxon>Mycolicibacter</taxon>
    </lineage>
</organism>
<dbReference type="SUPFAM" id="SSF47203">
    <property type="entry name" value="Acyl-CoA dehydrogenase C-terminal domain-like"/>
    <property type="match status" value="1"/>
</dbReference>
<dbReference type="Gene3D" id="1.20.140.10">
    <property type="entry name" value="Butyryl-CoA Dehydrogenase, subunit A, domain 3"/>
    <property type="match status" value="1"/>
</dbReference>
<feature type="domain" description="Acyl-CoA dehydrogenase/oxidase C-terminal" evidence="7">
    <location>
        <begin position="219"/>
        <end position="377"/>
    </location>
</feature>
<dbReference type="InterPro" id="IPR046373">
    <property type="entry name" value="Acyl-CoA_Oxase/DH_mid-dom_sf"/>
</dbReference>
<dbReference type="Pfam" id="PF00441">
    <property type="entry name" value="Acyl-CoA_dh_1"/>
    <property type="match status" value="1"/>
</dbReference>
<keyword evidence="3 6" id="KW-0285">Flavoprotein</keyword>
<evidence type="ECO:0000256" key="6">
    <source>
        <dbReference type="RuleBase" id="RU362125"/>
    </source>
</evidence>
<gene>
    <name evidence="10" type="ORF">MSEN_37130</name>
</gene>
<keyword evidence="4 6" id="KW-0274">FAD</keyword>
<dbReference type="GO" id="GO:0005886">
    <property type="term" value="C:plasma membrane"/>
    <property type="evidence" value="ECO:0007669"/>
    <property type="project" value="TreeGrafter"/>
</dbReference>
<comment type="cofactor">
    <cofactor evidence="1 6">
        <name>FAD</name>
        <dbReference type="ChEBI" id="CHEBI:57692"/>
    </cofactor>
</comment>
<dbReference type="InterPro" id="IPR036250">
    <property type="entry name" value="AcylCo_DH-like_C"/>
</dbReference>
<evidence type="ECO:0000256" key="2">
    <source>
        <dbReference type="ARBA" id="ARBA00009347"/>
    </source>
</evidence>
<dbReference type="InterPro" id="IPR009075">
    <property type="entry name" value="AcylCo_DH/oxidase_C"/>
</dbReference>
<dbReference type="GO" id="GO:0016627">
    <property type="term" value="F:oxidoreductase activity, acting on the CH-CH group of donors"/>
    <property type="evidence" value="ECO:0007669"/>
    <property type="project" value="InterPro"/>
</dbReference>
<dbReference type="Pfam" id="PF02770">
    <property type="entry name" value="Acyl-CoA_dh_M"/>
    <property type="match status" value="1"/>
</dbReference>
<dbReference type="Gene3D" id="2.40.110.10">
    <property type="entry name" value="Butyryl-CoA Dehydrogenase, subunit A, domain 2"/>
    <property type="match status" value="1"/>
</dbReference>
<protein>
    <submittedName>
        <fullName evidence="10">Acyl-CoA dehydrogenase</fullName>
    </submittedName>
</protein>
<feature type="domain" description="Acyl-CoA oxidase/dehydrogenase middle" evidence="8">
    <location>
        <begin position="113"/>
        <end position="207"/>
    </location>
</feature>
<dbReference type="PANTHER" id="PTHR43292:SF4">
    <property type="entry name" value="ACYL-COA DEHYDROGENASE FADE34"/>
    <property type="match status" value="1"/>
</dbReference>
<accession>A0A7I9XPU1</accession>
<evidence type="ECO:0000256" key="4">
    <source>
        <dbReference type="ARBA" id="ARBA00022827"/>
    </source>
</evidence>
<dbReference type="EMBL" id="BLKV01000002">
    <property type="protein sequence ID" value="GFG71993.1"/>
    <property type="molecule type" value="Genomic_DNA"/>
</dbReference>
<dbReference type="AlphaFoldDB" id="A0A7I9XPU1"/>
<sequence>MAADDDRRALSTALERFFDAHDVATTPDRLIREARFDAGLAFVYFPPGLGGLGLDSALQAECDLAFRQAGSPDWSARNVIGLGMAAPTIVGHGTPEQHRKHLRTLFSGEDIWCQLFSEPGAGSDLAALATKAVRRDGRWVVNGQKVWTSLGHAARYGLLLARTDPDLIKHRGLTYFLLDMRSPGVDVRPLRQLTGEAEFNEVYLTDVELPDSDRIGAVGDGWKVAMTTLSSERVTLGGIHRDRGEGPIAQAVQAFRQATESGRGGPVARDRLIRLWIQAEAARLTNLRAGANLATPGPEGSIAKLQMAELNRAIYEFCVDVQGQASLAVDNYDETAPDFTSVHGGEVLTKAYLRSLANSIEGGTSEIQRTILGERVLGLPAEPRVDKDIPWSQLARS</sequence>
<dbReference type="Proteomes" id="UP000465263">
    <property type="component" value="Unassembled WGS sequence"/>
</dbReference>
<evidence type="ECO:0000256" key="3">
    <source>
        <dbReference type="ARBA" id="ARBA00022630"/>
    </source>
</evidence>
<reference evidence="10 11" key="1">
    <citation type="journal article" date="2019" name="Emerg. Microbes Infect.">
        <title>Comprehensive subspecies identification of 175 nontuberculous mycobacteria species based on 7547 genomic profiles.</title>
        <authorList>
            <person name="Matsumoto Y."/>
            <person name="Kinjo T."/>
            <person name="Motooka D."/>
            <person name="Nabeya D."/>
            <person name="Jung N."/>
            <person name="Uechi K."/>
            <person name="Horii T."/>
            <person name="Iida T."/>
            <person name="Fujita J."/>
            <person name="Nakamura S."/>
        </authorList>
    </citation>
    <scope>NUCLEOTIDE SEQUENCE [LARGE SCALE GENOMIC DNA]</scope>
    <source>
        <strain evidence="10 11">JCM 16017</strain>
    </source>
</reference>
<dbReference type="InterPro" id="IPR052161">
    <property type="entry name" value="Mycobact_Acyl-CoA_DH"/>
</dbReference>